<dbReference type="Proteomes" id="UP001589619">
    <property type="component" value="Unassembled WGS sequence"/>
</dbReference>
<proteinExistence type="predicted"/>
<reference evidence="2 3" key="1">
    <citation type="submission" date="2024-09" db="EMBL/GenBank/DDBJ databases">
        <authorList>
            <person name="Sun Q."/>
            <person name="Mori K."/>
        </authorList>
    </citation>
    <scope>NUCLEOTIDE SEQUENCE [LARGE SCALE GENOMIC DNA]</scope>
    <source>
        <strain evidence="2 3">JCM 12520</strain>
    </source>
</reference>
<evidence type="ECO:0000313" key="2">
    <source>
        <dbReference type="EMBL" id="MFB9754178.1"/>
    </source>
</evidence>
<name>A0ABV5W1I3_9BACL</name>
<feature type="region of interest" description="Disordered" evidence="1">
    <location>
        <begin position="127"/>
        <end position="159"/>
    </location>
</feature>
<dbReference type="EMBL" id="JBHMAG010000014">
    <property type="protein sequence ID" value="MFB9754178.1"/>
    <property type="molecule type" value="Genomic_DNA"/>
</dbReference>
<feature type="compositionally biased region" description="Low complexity" evidence="1">
    <location>
        <begin position="127"/>
        <end position="137"/>
    </location>
</feature>
<organism evidence="2 3">
    <name type="scientific">Paenibacillus hodogayensis</name>
    <dbReference type="NCBI Taxonomy" id="279208"/>
    <lineage>
        <taxon>Bacteria</taxon>
        <taxon>Bacillati</taxon>
        <taxon>Bacillota</taxon>
        <taxon>Bacilli</taxon>
        <taxon>Bacillales</taxon>
        <taxon>Paenibacillaceae</taxon>
        <taxon>Paenibacillus</taxon>
    </lineage>
</organism>
<sequence>MKKQKLPGENISLKTKKNESAVIMDWINSQSNLMDSIRYLIENELRANGLRNLQHYIPSDRPLAIPASVLGLGEAAAASEPLLSSTTLATAAQELAASNSIGHAANAQQSVLQEAAATKTVGQAVADDQSAAQQAGAEIRQDEPAAVDEIDEEDIESWL</sequence>
<keyword evidence="3" id="KW-1185">Reference proteome</keyword>
<evidence type="ECO:0000313" key="3">
    <source>
        <dbReference type="Proteomes" id="UP001589619"/>
    </source>
</evidence>
<feature type="compositionally biased region" description="Acidic residues" evidence="1">
    <location>
        <begin position="145"/>
        <end position="159"/>
    </location>
</feature>
<accession>A0ABV5W1I3</accession>
<gene>
    <name evidence="2" type="ORF">ACFFNY_21630</name>
</gene>
<evidence type="ECO:0000256" key="1">
    <source>
        <dbReference type="SAM" id="MobiDB-lite"/>
    </source>
</evidence>
<protein>
    <submittedName>
        <fullName evidence="2">Uncharacterized protein</fullName>
    </submittedName>
</protein>
<comment type="caution">
    <text evidence="2">The sequence shown here is derived from an EMBL/GenBank/DDBJ whole genome shotgun (WGS) entry which is preliminary data.</text>
</comment>
<dbReference type="RefSeq" id="WP_344914187.1">
    <property type="nucleotide sequence ID" value="NZ_BAAAYO010000013.1"/>
</dbReference>